<evidence type="ECO:0000313" key="3">
    <source>
        <dbReference type="EMBL" id="GAA5810295.1"/>
    </source>
</evidence>
<name>A0ABP9YTX5_9FUNG</name>
<dbReference type="Proteomes" id="UP001473302">
    <property type="component" value="Unassembled WGS sequence"/>
</dbReference>
<gene>
    <name evidence="3" type="ORF">MFLAVUS_003715</name>
</gene>
<accession>A0ABP9YTX5</accession>
<evidence type="ECO:0000313" key="4">
    <source>
        <dbReference type="Proteomes" id="UP001473302"/>
    </source>
</evidence>
<feature type="region of interest" description="Disordered" evidence="1">
    <location>
        <begin position="74"/>
        <end position="97"/>
    </location>
</feature>
<comment type="caution">
    <text evidence="3">The sequence shown here is derived from an EMBL/GenBank/DDBJ whole genome shotgun (WGS) entry which is preliminary data.</text>
</comment>
<keyword evidence="4" id="KW-1185">Reference proteome</keyword>
<keyword evidence="2" id="KW-0732">Signal</keyword>
<evidence type="ECO:0000256" key="1">
    <source>
        <dbReference type="SAM" id="MobiDB-lite"/>
    </source>
</evidence>
<dbReference type="EMBL" id="BAABUK010000007">
    <property type="protein sequence ID" value="GAA5810295.1"/>
    <property type="molecule type" value="Genomic_DNA"/>
</dbReference>
<sequence length="97" mass="10021">MLIKSSTATLVTVFCLIGLARCASIGKDKMAKAQSLGFPIITDKAAAESDYDLQAINASIDDQLNTGILEAVVGPRKGSGKSNSGTMSNPGTNSEED</sequence>
<organism evidence="3 4">
    <name type="scientific">Mucor flavus</name>
    <dbReference type="NCBI Taxonomy" id="439312"/>
    <lineage>
        <taxon>Eukaryota</taxon>
        <taxon>Fungi</taxon>
        <taxon>Fungi incertae sedis</taxon>
        <taxon>Mucoromycota</taxon>
        <taxon>Mucoromycotina</taxon>
        <taxon>Mucoromycetes</taxon>
        <taxon>Mucorales</taxon>
        <taxon>Mucorineae</taxon>
        <taxon>Mucoraceae</taxon>
        <taxon>Mucor</taxon>
    </lineage>
</organism>
<reference evidence="3 4" key="1">
    <citation type="submission" date="2024-04" db="EMBL/GenBank/DDBJ databases">
        <title>genome sequences of Mucor flavus KT1a and Helicostylum pulchrum KT1b strains isolated from the surface of a dry-aged beef.</title>
        <authorList>
            <person name="Toyotome T."/>
            <person name="Hosono M."/>
            <person name="Torimaru M."/>
            <person name="Fukuda K."/>
            <person name="Mikami N."/>
        </authorList>
    </citation>
    <scope>NUCLEOTIDE SEQUENCE [LARGE SCALE GENOMIC DNA]</scope>
    <source>
        <strain evidence="3 4">KT1a</strain>
    </source>
</reference>
<feature type="chain" id="PRO_5047281880" evidence="2">
    <location>
        <begin position="23"/>
        <end position="97"/>
    </location>
</feature>
<protein>
    <submittedName>
        <fullName evidence="3">Uncharacterized protein</fullName>
    </submittedName>
</protein>
<proteinExistence type="predicted"/>
<feature type="compositionally biased region" description="Polar residues" evidence="1">
    <location>
        <begin position="80"/>
        <end position="97"/>
    </location>
</feature>
<feature type="signal peptide" evidence="2">
    <location>
        <begin position="1"/>
        <end position="22"/>
    </location>
</feature>
<evidence type="ECO:0000256" key="2">
    <source>
        <dbReference type="SAM" id="SignalP"/>
    </source>
</evidence>